<organism evidence="8 9">
    <name type="scientific">Gonapodya prolifera (strain JEL478)</name>
    <name type="common">Monoblepharis prolifera</name>
    <dbReference type="NCBI Taxonomy" id="1344416"/>
    <lineage>
        <taxon>Eukaryota</taxon>
        <taxon>Fungi</taxon>
        <taxon>Fungi incertae sedis</taxon>
        <taxon>Chytridiomycota</taxon>
        <taxon>Chytridiomycota incertae sedis</taxon>
        <taxon>Monoblepharidomycetes</taxon>
        <taxon>Monoblepharidales</taxon>
        <taxon>Gonapodyaceae</taxon>
        <taxon>Gonapodya</taxon>
    </lineage>
</organism>
<evidence type="ECO:0000313" key="9">
    <source>
        <dbReference type="Proteomes" id="UP000070544"/>
    </source>
</evidence>
<gene>
    <name evidence="8" type="ORF">M427DRAFT_405693</name>
</gene>
<dbReference type="EMBL" id="KQ965736">
    <property type="protein sequence ID" value="KXS20257.1"/>
    <property type="molecule type" value="Genomic_DNA"/>
</dbReference>
<feature type="transmembrane region" description="Helical" evidence="7">
    <location>
        <begin position="211"/>
        <end position="233"/>
    </location>
</feature>
<dbReference type="GO" id="GO:0005886">
    <property type="term" value="C:plasma membrane"/>
    <property type="evidence" value="ECO:0007669"/>
    <property type="project" value="UniProtKB-SubCell"/>
</dbReference>
<dbReference type="OMA" id="RSHIEYH"/>
<accession>A0A139AU71</accession>
<evidence type="ECO:0000256" key="7">
    <source>
        <dbReference type="SAM" id="Phobius"/>
    </source>
</evidence>
<feature type="transmembrane region" description="Helical" evidence="7">
    <location>
        <begin position="167"/>
        <end position="191"/>
    </location>
</feature>
<keyword evidence="3" id="KW-1003">Cell membrane</keyword>
<evidence type="ECO:0000256" key="1">
    <source>
        <dbReference type="ARBA" id="ARBA00004651"/>
    </source>
</evidence>
<dbReference type="PANTHER" id="PTHR43549:SF2">
    <property type="entry name" value="MULTIDRUG RESISTANCE PROTEIN NORM-RELATED"/>
    <property type="match status" value="1"/>
</dbReference>
<keyword evidence="6 7" id="KW-0472">Membrane</keyword>
<dbReference type="PANTHER" id="PTHR43549">
    <property type="entry name" value="MULTIDRUG RESISTANCE PROTEIN YPNP-RELATED"/>
    <property type="match status" value="1"/>
</dbReference>
<reference evidence="8 9" key="1">
    <citation type="journal article" date="2015" name="Genome Biol. Evol.">
        <title>Phylogenomic analyses indicate that early fungi evolved digesting cell walls of algal ancestors of land plants.</title>
        <authorList>
            <person name="Chang Y."/>
            <person name="Wang S."/>
            <person name="Sekimoto S."/>
            <person name="Aerts A.L."/>
            <person name="Choi C."/>
            <person name="Clum A."/>
            <person name="LaButti K.M."/>
            <person name="Lindquist E.A."/>
            <person name="Yee Ngan C."/>
            <person name="Ohm R.A."/>
            <person name="Salamov A.A."/>
            <person name="Grigoriev I.V."/>
            <person name="Spatafora J.W."/>
            <person name="Berbee M.L."/>
        </authorList>
    </citation>
    <scope>NUCLEOTIDE SEQUENCE [LARGE SCALE GENOMIC DNA]</scope>
    <source>
        <strain evidence="8 9">JEL478</strain>
    </source>
</reference>
<dbReference type="Proteomes" id="UP000070544">
    <property type="component" value="Unassembled WGS sequence"/>
</dbReference>
<keyword evidence="5 7" id="KW-1133">Transmembrane helix</keyword>
<keyword evidence="9" id="KW-1185">Reference proteome</keyword>
<evidence type="ECO:0000256" key="5">
    <source>
        <dbReference type="ARBA" id="ARBA00022989"/>
    </source>
</evidence>
<dbReference type="OrthoDB" id="2150557at2759"/>
<dbReference type="InterPro" id="IPR052031">
    <property type="entry name" value="Membrane_Transporter-Flippase"/>
</dbReference>
<feature type="transmembrane region" description="Helical" evidence="7">
    <location>
        <begin position="274"/>
        <end position="298"/>
    </location>
</feature>
<name>A0A139AU71_GONPJ</name>
<evidence type="ECO:0000256" key="2">
    <source>
        <dbReference type="ARBA" id="ARBA00022448"/>
    </source>
</evidence>
<keyword evidence="4 7" id="KW-0812">Transmembrane</keyword>
<feature type="transmembrane region" description="Helical" evidence="7">
    <location>
        <begin position="240"/>
        <end position="262"/>
    </location>
</feature>
<keyword evidence="2" id="KW-0813">Transport</keyword>
<feature type="transmembrane region" description="Helical" evidence="7">
    <location>
        <begin position="40"/>
        <end position="58"/>
    </location>
</feature>
<proteinExistence type="predicted"/>
<evidence type="ECO:0000256" key="4">
    <source>
        <dbReference type="ARBA" id="ARBA00022692"/>
    </source>
</evidence>
<comment type="subcellular location">
    <subcellularLocation>
        <location evidence="1">Cell membrane</location>
        <topology evidence="1">Multi-pass membrane protein</topology>
    </subcellularLocation>
</comment>
<evidence type="ECO:0000313" key="8">
    <source>
        <dbReference type="EMBL" id="KXS20257.1"/>
    </source>
</evidence>
<dbReference type="AlphaFoldDB" id="A0A139AU71"/>
<evidence type="ECO:0000256" key="6">
    <source>
        <dbReference type="ARBA" id="ARBA00023136"/>
    </source>
</evidence>
<evidence type="ECO:0000256" key="3">
    <source>
        <dbReference type="ARBA" id="ARBA00022475"/>
    </source>
</evidence>
<dbReference type="STRING" id="1344416.A0A139AU71"/>
<protein>
    <submittedName>
        <fullName evidence="8">Uncharacterized protein</fullName>
    </submittedName>
</protein>
<sequence length="308" mass="34371">MWGLERGTRLKWWRFGREEFKDFVKPGFIFFVESAVRNALYLWLITGIVALACVPHKLRHLTRGSSSPSAVLRSNVYATAWGVFNTIRWGIVMVPSNALEASSSTFVGHAWSTFQTNHVSVKDVPGTSSVEPLVPSAISGEPQTDSSRDETSLYRITYQSLWLVVKYAFYSGCIVLVTELVLLAVMSAGVAKQFALYLSGDSDAATLTATMWRAMDWCHILFVVSVQMATILLASKPIIYLFTSLMCNICWVMPWCIAVPHLNLTPESALPYHAIIFGGSLVVGFVFTVVSLGVWVWLARRQHKVHDK</sequence>